<keyword evidence="1" id="KW-1133">Transmembrane helix</keyword>
<comment type="caution">
    <text evidence="2">The sequence shown here is derived from an EMBL/GenBank/DDBJ whole genome shotgun (WGS) entry which is preliminary data.</text>
</comment>
<dbReference type="AlphaFoldDB" id="U2KSH4"/>
<feature type="transmembrane region" description="Helical" evidence="1">
    <location>
        <begin position="37"/>
        <end position="58"/>
    </location>
</feature>
<dbReference type="EMBL" id="AWVF01000209">
    <property type="protein sequence ID" value="ERJ95237.1"/>
    <property type="molecule type" value="Genomic_DNA"/>
</dbReference>
<organism evidence="2 3">
    <name type="scientific">Ruminococcus callidus ATCC 27760</name>
    <dbReference type="NCBI Taxonomy" id="411473"/>
    <lineage>
        <taxon>Bacteria</taxon>
        <taxon>Bacillati</taxon>
        <taxon>Bacillota</taxon>
        <taxon>Clostridia</taxon>
        <taxon>Eubacteriales</taxon>
        <taxon>Oscillospiraceae</taxon>
        <taxon>Ruminococcus</taxon>
    </lineage>
</organism>
<reference evidence="2 3" key="1">
    <citation type="submission" date="2013-07" db="EMBL/GenBank/DDBJ databases">
        <authorList>
            <person name="Weinstock G."/>
            <person name="Sodergren E."/>
            <person name="Wylie T."/>
            <person name="Fulton L."/>
            <person name="Fulton R."/>
            <person name="Fronick C."/>
            <person name="O'Laughlin M."/>
            <person name="Godfrey J."/>
            <person name="Miner T."/>
            <person name="Herter B."/>
            <person name="Appelbaum E."/>
            <person name="Cordes M."/>
            <person name="Lek S."/>
            <person name="Wollam A."/>
            <person name="Pepin K.H."/>
            <person name="Palsikar V.B."/>
            <person name="Mitreva M."/>
            <person name="Wilson R.K."/>
        </authorList>
    </citation>
    <scope>NUCLEOTIDE SEQUENCE [LARGE SCALE GENOMIC DNA]</scope>
    <source>
        <strain evidence="2 3">ATCC 27760</strain>
    </source>
</reference>
<proteinExistence type="predicted"/>
<dbReference type="PATRIC" id="fig|411473.3.peg.1350"/>
<keyword evidence="1" id="KW-0812">Transmembrane</keyword>
<dbReference type="Proteomes" id="UP000016662">
    <property type="component" value="Unassembled WGS sequence"/>
</dbReference>
<name>U2KSH4_9FIRM</name>
<evidence type="ECO:0000256" key="1">
    <source>
        <dbReference type="SAM" id="Phobius"/>
    </source>
</evidence>
<protein>
    <submittedName>
        <fullName evidence="2">Uncharacterized protein</fullName>
    </submittedName>
</protein>
<accession>U2KSH4</accession>
<sequence length="206" mass="22652">MFRKKCSIAFTILSLHGIIKAIYTKTKEHAMRSARTAKHIIIGLLLLGILLVGGWYFLYPYSLGSRISASEPLSLSVNITGVTVTGKDTVDTVTYEFQPDTQEYKALVSLLNDYDYHRSFLTLLPLEDYTPESNTTTFQLQSTDSQYLLTDKGGFSAEPVSGGKSLVYAIGYLGSGKAEQLTAELQALLKSCTPVETHDDTEMGTT</sequence>
<gene>
    <name evidence="2" type="ORF">RUMCAL_01653</name>
</gene>
<keyword evidence="1" id="KW-0472">Membrane</keyword>
<evidence type="ECO:0000313" key="2">
    <source>
        <dbReference type="EMBL" id="ERJ95237.1"/>
    </source>
</evidence>
<evidence type="ECO:0000313" key="3">
    <source>
        <dbReference type="Proteomes" id="UP000016662"/>
    </source>
</evidence>
<keyword evidence="3" id="KW-1185">Reference proteome</keyword>
<dbReference type="HOGENOM" id="CLU_1331134_0_0_9"/>